<evidence type="ECO:0000259" key="1">
    <source>
        <dbReference type="Pfam" id="PF18733"/>
    </source>
</evidence>
<evidence type="ECO:0000313" key="3">
    <source>
        <dbReference type="Proteomes" id="UP001244586"/>
    </source>
</evidence>
<dbReference type="EMBL" id="CP121776">
    <property type="protein sequence ID" value="WMG18067.1"/>
    <property type="molecule type" value="Genomic_DNA"/>
</dbReference>
<organism evidence="2 3">
    <name type="scientific">Acinetobacter johnsonii</name>
    <dbReference type="NCBI Taxonomy" id="40214"/>
    <lineage>
        <taxon>Bacteria</taxon>
        <taxon>Pseudomonadati</taxon>
        <taxon>Pseudomonadota</taxon>
        <taxon>Gammaproteobacteria</taxon>
        <taxon>Moraxellales</taxon>
        <taxon>Moraxellaceae</taxon>
        <taxon>Acinetobacter</taxon>
    </lineage>
</organism>
<dbReference type="InterPro" id="IPR040826">
    <property type="entry name" value="HEPN_LA2681"/>
</dbReference>
<gene>
    <name evidence="2" type="ORF">QBJ73_00030</name>
</gene>
<dbReference type="Proteomes" id="UP001244586">
    <property type="component" value="Chromosome"/>
</dbReference>
<dbReference type="RefSeq" id="WP_058951818.1">
    <property type="nucleotide sequence ID" value="NZ_CP121776.1"/>
</dbReference>
<keyword evidence="3" id="KW-1185">Reference proteome</keyword>
<sequence length="549" mass="65633">MFKLNIKQLNALAQLADELLLDTNREEELVELLNVHLQTSFTFENDTCKGYFYYILGNCSSGLYKYRDQDWYSKNLIDTVNLYQKSVHFLRNETKNIGLLSDALTNLGNFLSSQGRGFCAQYYWDKAIDINRNPVALVSKATDILFRAEQLYDDSHKFIHYHFANKLISDAYLNIDRLEEEQKIPLMQGRQLYIFQRWYAQNFKENEFNYLMEYKQKTITKTESRYLNWVAQNKLFINDLNDLLNEQIVFQDVLGLPSMVQKINSALSLKESLVFHSNFDELRNEYTYARYLIFQASELKGDSEHFYNRTYSHIYDTLHALDNLKTSHMKSAFRILYSIFDKISYFIAKYFDLSIKDHEISIKGIFYEGKLDKIRGRFFESKNYFLHALFYILKEIETEPKGKNRDSIENINKMENLANLEKHRLAKIRNHLEHRSFRVIDDFGYELNTKYNSSEVFWYQELLEKKEELEKKNLQSSDEYIEVINYIKEKEIKSKYIFEMPFSEFEECVMHIARLVRNSLMYLSLVVHYEEKNKSVSDKFILQREVPLK</sequence>
<proteinExistence type="predicted"/>
<dbReference type="AlphaFoldDB" id="A0AAJ6LAD4"/>
<name>A0AAJ6LAD4_ACIJO</name>
<feature type="domain" description="LA2681-like HEPN" evidence="1">
    <location>
        <begin position="273"/>
        <end position="447"/>
    </location>
</feature>
<evidence type="ECO:0000313" key="2">
    <source>
        <dbReference type="EMBL" id="WMG18067.1"/>
    </source>
</evidence>
<protein>
    <submittedName>
        <fullName evidence="2">LA2681 family HEPN domain-containing protein</fullName>
    </submittedName>
</protein>
<accession>A0AAJ6LAD4</accession>
<dbReference type="Pfam" id="PF18733">
    <property type="entry name" value="HEPN_LA2681"/>
    <property type="match status" value="1"/>
</dbReference>
<reference evidence="2 3" key="1">
    <citation type="submission" date="2023-04" db="EMBL/GenBank/DDBJ databases">
        <title>Acinetobacter johnsonii isolate AYTCM encoding NDM-1, OXA-58 and PER-1.</title>
        <authorList>
            <person name="Tian C."/>
            <person name="Wang S."/>
            <person name="Fan X."/>
            <person name="Xia D."/>
        </authorList>
    </citation>
    <scope>NUCLEOTIDE SEQUENCE [LARGE SCALE GENOMIC DNA]</scope>
    <source>
        <strain evidence="2 3">AYTCM</strain>
    </source>
</reference>